<keyword evidence="4 6" id="KW-0949">S-adenosyl-L-methionine</keyword>
<comment type="caution">
    <text evidence="7">The sequence shown here is derived from an EMBL/GenBank/DDBJ whole genome shotgun (WGS) entry which is preliminary data.</text>
</comment>
<gene>
    <name evidence="7" type="ORF">P171DRAFT_348912</name>
</gene>
<accession>A0A9P4UHI6</accession>
<keyword evidence="8" id="KW-1185">Reference proteome</keyword>
<dbReference type="SUPFAM" id="SSF53335">
    <property type="entry name" value="S-adenosyl-L-methionine-dependent methyltransferases"/>
    <property type="match status" value="1"/>
</dbReference>
<dbReference type="InterPro" id="IPR029063">
    <property type="entry name" value="SAM-dependent_MTases_sf"/>
</dbReference>
<evidence type="ECO:0000256" key="5">
    <source>
        <dbReference type="PIRNR" id="PIRNR037350"/>
    </source>
</evidence>
<dbReference type="Proteomes" id="UP000799764">
    <property type="component" value="Unassembled WGS sequence"/>
</dbReference>
<reference evidence="7" key="1">
    <citation type="journal article" date="2020" name="Stud. Mycol.">
        <title>101 Dothideomycetes genomes: a test case for predicting lifestyles and emergence of pathogens.</title>
        <authorList>
            <person name="Haridas S."/>
            <person name="Albert R."/>
            <person name="Binder M."/>
            <person name="Bloem J."/>
            <person name="Labutti K."/>
            <person name="Salamov A."/>
            <person name="Andreopoulos B."/>
            <person name="Baker S."/>
            <person name="Barry K."/>
            <person name="Bills G."/>
            <person name="Bluhm B."/>
            <person name="Cannon C."/>
            <person name="Castanera R."/>
            <person name="Culley D."/>
            <person name="Daum C."/>
            <person name="Ezra D."/>
            <person name="Gonzalez J."/>
            <person name="Henrissat B."/>
            <person name="Kuo A."/>
            <person name="Liang C."/>
            <person name="Lipzen A."/>
            <person name="Lutzoni F."/>
            <person name="Magnuson J."/>
            <person name="Mondo S."/>
            <person name="Nolan M."/>
            <person name="Ohm R."/>
            <person name="Pangilinan J."/>
            <person name="Park H.-J."/>
            <person name="Ramirez L."/>
            <person name="Alfaro M."/>
            <person name="Sun H."/>
            <person name="Tritt A."/>
            <person name="Yoshinaga Y."/>
            <person name="Zwiers L.-H."/>
            <person name="Turgeon B."/>
            <person name="Goodwin S."/>
            <person name="Spatafora J."/>
            <person name="Crous P."/>
            <person name="Grigoriev I."/>
        </authorList>
    </citation>
    <scope>NUCLEOTIDE SEQUENCE</scope>
    <source>
        <strain evidence="7">CBS 690.94</strain>
    </source>
</reference>
<feature type="binding site" evidence="6">
    <location>
        <position position="73"/>
    </location>
    <ligand>
        <name>S-adenosyl-L-methionine</name>
        <dbReference type="ChEBI" id="CHEBI:59789"/>
    </ligand>
</feature>
<evidence type="ECO:0000256" key="1">
    <source>
        <dbReference type="ARBA" id="ARBA00005878"/>
    </source>
</evidence>
<evidence type="ECO:0000256" key="4">
    <source>
        <dbReference type="ARBA" id="ARBA00022691"/>
    </source>
</evidence>
<dbReference type="PANTHER" id="PTHR13393">
    <property type="entry name" value="SAM-DEPENDENT METHYLTRANSFERASE"/>
    <property type="match status" value="1"/>
</dbReference>
<dbReference type="GO" id="GO:0070475">
    <property type="term" value="P:rRNA base methylation"/>
    <property type="evidence" value="ECO:0007669"/>
    <property type="project" value="TreeGrafter"/>
</dbReference>
<dbReference type="EC" id="2.1.1.-" evidence="5"/>
<dbReference type="EMBL" id="MU001493">
    <property type="protein sequence ID" value="KAF2450275.1"/>
    <property type="molecule type" value="Genomic_DNA"/>
</dbReference>
<feature type="binding site" evidence="6">
    <location>
        <position position="131"/>
    </location>
    <ligand>
        <name>S-adenosyl-L-methionine</name>
        <dbReference type="ChEBI" id="CHEBI:59789"/>
    </ligand>
</feature>
<evidence type="ECO:0000256" key="6">
    <source>
        <dbReference type="PIRSR" id="PIRSR037350-1"/>
    </source>
</evidence>
<dbReference type="PANTHER" id="PTHR13393:SF0">
    <property type="entry name" value="RNA N6-ADENOSINE-METHYLTRANSFERASE METTL16"/>
    <property type="match status" value="1"/>
</dbReference>
<feature type="binding site" evidence="6">
    <location>
        <position position="181"/>
    </location>
    <ligand>
        <name>S-adenosyl-L-methionine</name>
        <dbReference type="ChEBI" id="CHEBI:59789"/>
    </ligand>
</feature>
<dbReference type="GO" id="GO:0005634">
    <property type="term" value="C:nucleus"/>
    <property type="evidence" value="ECO:0007669"/>
    <property type="project" value="TreeGrafter"/>
</dbReference>
<dbReference type="CDD" id="cd02440">
    <property type="entry name" value="AdoMet_MTases"/>
    <property type="match status" value="1"/>
</dbReference>
<dbReference type="Pfam" id="PF05971">
    <property type="entry name" value="Methyltransf_10"/>
    <property type="match status" value="1"/>
</dbReference>
<evidence type="ECO:0000313" key="8">
    <source>
        <dbReference type="Proteomes" id="UP000799764"/>
    </source>
</evidence>
<organism evidence="7 8">
    <name type="scientific">Karstenula rhodostoma CBS 690.94</name>
    <dbReference type="NCBI Taxonomy" id="1392251"/>
    <lineage>
        <taxon>Eukaryota</taxon>
        <taxon>Fungi</taxon>
        <taxon>Dikarya</taxon>
        <taxon>Ascomycota</taxon>
        <taxon>Pezizomycotina</taxon>
        <taxon>Dothideomycetes</taxon>
        <taxon>Pleosporomycetidae</taxon>
        <taxon>Pleosporales</taxon>
        <taxon>Massarineae</taxon>
        <taxon>Didymosphaeriaceae</taxon>
        <taxon>Karstenula</taxon>
    </lineage>
</organism>
<evidence type="ECO:0000313" key="7">
    <source>
        <dbReference type="EMBL" id="KAF2450275.1"/>
    </source>
</evidence>
<dbReference type="AlphaFoldDB" id="A0A9P4UHI6"/>
<proteinExistence type="inferred from homology"/>
<sequence>MDLATKPPYETVDFKALAQQDEAFNTTWQQHSGKLDFQDPTTTQSLTKALLKADFGLHLEVPDDRLCPPVPNRWNYISWIHVLLDSTNPSYSNRYDPGRHVVGLDIGTGASAIYTMLCLKSRPAWTMCATDVDKKSFESAARNLTLNNLITRAKLLQTIDSQPLIPLQYLGVDKLDFTVCNPPFFADATDMRQSLSGEGKSARQNAVCTGSENEMVYRGGDLGFVTRIVEESLVLRERVTWYTSLFGKMSSAKAIIGLLKEKGVTNWAVGCIDVGGGTKRWIVAWSFVDYRPCNSIARIEKIANEYLPFPTEYRFALPASIDATAAKHTIDQQARRLHVRWNWVSQTATGVGEAAGNVWSRAYRREHERKMRELAASGTGDADMQNTLEDMKVALAFRITVSESTREVVVEWLRGSDQVLWESFCGMVHRSFKKS</sequence>
<dbReference type="Gene3D" id="3.40.50.150">
    <property type="entry name" value="Vaccinia Virus protein VP39"/>
    <property type="match status" value="1"/>
</dbReference>
<keyword evidence="3 5" id="KW-0808">Transferase</keyword>
<keyword evidence="2 5" id="KW-0489">Methyltransferase</keyword>
<dbReference type="InterPro" id="IPR010286">
    <property type="entry name" value="METTL16/RlmF"/>
</dbReference>
<evidence type="ECO:0000256" key="2">
    <source>
        <dbReference type="ARBA" id="ARBA00022603"/>
    </source>
</evidence>
<comment type="similarity">
    <text evidence="1 5">Belongs to the methyltransferase superfamily. METTL16/RlmF family.</text>
</comment>
<name>A0A9P4UHI6_9PLEO</name>
<evidence type="ECO:0000256" key="3">
    <source>
        <dbReference type="ARBA" id="ARBA00022679"/>
    </source>
</evidence>
<dbReference type="OrthoDB" id="514248at2759"/>
<protein>
    <recommendedName>
        <fullName evidence="5">U6 small nuclear RNA (adenine-(43)-N(6))-methyltransferase</fullName>
        <ecNumber evidence="5">2.1.1.-</ecNumber>
    </recommendedName>
</protein>
<dbReference type="InterPro" id="IPR017182">
    <property type="entry name" value="METTL16/PsiM"/>
</dbReference>
<dbReference type="GO" id="GO:0008168">
    <property type="term" value="F:methyltransferase activity"/>
    <property type="evidence" value="ECO:0007669"/>
    <property type="project" value="UniProtKB-UniRule"/>
</dbReference>
<dbReference type="PIRSF" id="PIRSF037350">
    <property type="entry name" value="Mtase_ZK1128_prd"/>
    <property type="match status" value="1"/>
</dbReference>
<feature type="binding site" evidence="6">
    <location>
        <position position="107"/>
    </location>
    <ligand>
        <name>S-adenosyl-L-methionine</name>
        <dbReference type="ChEBI" id="CHEBI:59789"/>
    </ligand>
</feature>